<sequence length="164" mass="17594">MRWKLLLFPAACIYLLLISATSVQINQKHVATEYEYKADLPLASNTIKAQKLNFFQRLMMKVFLKKYKTTDEVKADKLANTSLALAVAAFGVHVLGLLVPYLILATIPAGITAMITGGSALRNGTAKIGNAKTGKALGLGSLIAFAVLLIVVSIAVAAFWGAWN</sequence>
<feature type="chain" id="PRO_5027097955" description="DUF4190 domain-containing protein" evidence="2">
    <location>
        <begin position="26"/>
        <end position="164"/>
    </location>
</feature>
<evidence type="ECO:0000313" key="3">
    <source>
        <dbReference type="EMBL" id="CAA9536023.1"/>
    </source>
</evidence>
<organism evidence="3">
    <name type="scientific">uncultured Segetibacter sp</name>
    <dbReference type="NCBI Taxonomy" id="481133"/>
    <lineage>
        <taxon>Bacteria</taxon>
        <taxon>Pseudomonadati</taxon>
        <taxon>Bacteroidota</taxon>
        <taxon>Chitinophagia</taxon>
        <taxon>Chitinophagales</taxon>
        <taxon>Chitinophagaceae</taxon>
        <taxon>Segetibacter</taxon>
        <taxon>environmental samples</taxon>
    </lineage>
</organism>
<keyword evidence="1" id="KW-0472">Membrane</keyword>
<evidence type="ECO:0000256" key="1">
    <source>
        <dbReference type="SAM" id="Phobius"/>
    </source>
</evidence>
<keyword evidence="2" id="KW-0732">Signal</keyword>
<name>A0A6J4TZY1_9BACT</name>
<feature type="transmembrane region" description="Helical" evidence="1">
    <location>
        <begin position="136"/>
        <end position="163"/>
    </location>
</feature>
<evidence type="ECO:0000256" key="2">
    <source>
        <dbReference type="SAM" id="SignalP"/>
    </source>
</evidence>
<proteinExistence type="predicted"/>
<feature type="transmembrane region" description="Helical" evidence="1">
    <location>
        <begin position="83"/>
        <end position="115"/>
    </location>
</feature>
<feature type="signal peptide" evidence="2">
    <location>
        <begin position="1"/>
        <end position="25"/>
    </location>
</feature>
<accession>A0A6J4TZY1</accession>
<keyword evidence="1" id="KW-1133">Transmembrane helix</keyword>
<evidence type="ECO:0008006" key="4">
    <source>
        <dbReference type="Google" id="ProtNLM"/>
    </source>
</evidence>
<dbReference type="EMBL" id="CADCVN010001531">
    <property type="protein sequence ID" value="CAA9536023.1"/>
    <property type="molecule type" value="Genomic_DNA"/>
</dbReference>
<reference evidence="3" key="1">
    <citation type="submission" date="2020-02" db="EMBL/GenBank/DDBJ databases">
        <authorList>
            <person name="Meier V. D."/>
        </authorList>
    </citation>
    <scope>NUCLEOTIDE SEQUENCE</scope>
    <source>
        <strain evidence="3">AVDCRST_MAG96</strain>
    </source>
</reference>
<dbReference type="AlphaFoldDB" id="A0A6J4TZY1"/>
<keyword evidence="1" id="KW-0812">Transmembrane</keyword>
<protein>
    <recommendedName>
        <fullName evidence="4">DUF4190 domain-containing protein</fullName>
    </recommendedName>
</protein>
<gene>
    <name evidence="3" type="ORF">AVDCRST_MAG96-3916</name>
</gene>